<evidence type="ECO:0000313" key="8">
    <source>
        <dbReference type="Proteomes" id="UP000406256"/>
    </source>
</evidence>
<dbReference type="EMBL" id="CABPSB010000014">
    <property type="protein sequence ID" value="VVE32460.1"/>
    <property type="molecule type" value="Genomic_DNA"/>
</dbReference>
<sequence length="189" mass="20837">MARPLSPEKRDALLQAAMLAVAELGVLATTANIAKRAGVAEGTLFTYFESKEVLFQELYLHLKQAMANAMMPAYPHHADVRSRVEHVFQHYVGWGLDNPSGRLAVLRLLASGRLTDETRAQGATWFLDIAQMMEDAVRSGVLLNAPLAFLYAIMERIADTTIESIEKSPADAADYRQIGFTAAWRAITS</sequence>
<dbReference type="PANTHER" id="PTHR30055:SF222">
    <property type="entry name" value="REGULATORY PROTEIN"/>
    <property type="match status" value="1"/>
</dbReference>
<feature type="DNA-binding region" description="H-T-H motif" evidence="5">
    <location>
        <begin position="29"/>
        <end position="48"/>
    </location>
</feature>
<keyword evidence="2" id="KW-0805">Transcription regulation</keyword>
<name>A0A5E4X8D1_9BURK</name>
<protein>
    <submittedName>
        <fullName evidence="7">TetR family transcriptional regulator</fullName>
    </submittedName>
</protein>
<evidence type="ECO:0000256" key="3">
    <source>
        <dbReference type="ARBA" id="ARBA00023125"/>
    </source>
</evidence>
<evidence type="ECO:0000256" key="2">
    <source>
        <dbReference type="ARBA" id="ARBA00023015"/>
    </source>
</evidence>
<reference evidence="7 8" key="1">
    <citation type="submission" date="2019-08" db="EMBL/GenBank/DDBJ databases">
        <authorList>
            <person name="Peeters C."/>
        </authorList>
    </citation>
    <scope>NUCLEOTIDE SEQUENCE [LARGE SCALE GENOMIC DNA]</scope>
    <source>
        <strain evidence="7 8">LMG 31108</strain>
    </source>
</reference>
<keyword evidence="3 5" id="KW-0238">DNA-binding</keyword>
<keyword evidence="1" id="KW-0678">Repressor</keyword>
<dbReference type="AlphaFoldDB" id="A0A5E4X8D1"/>
<evidence type="ECO:0000313" key="7">
    <source>
        <dbReference type="EMBL" id="VVE32460.1"/>
    </source>
</evidence>
<keyword evidence="8" id="KW-1185">Reference proteome</keyword>
<organism evidence="7 8">
    <name type="scientific">Pandoraea anhela</name>
    <dbReference type="NCBI Taxonomy" id="2508295"/>
    <lineage>
        <taxon>Bacteria</taxon>
        <taxon>Pseudomonadati</taxon>
        <taxon>Pseudomonadota</taxon>
        <taxon>Betaproteobacteria</taxon>
        <taxon>Burkholderiales</taxon>
        <taxon>Burkholderiaceae</taxon>
        <taxon>Pandoraea</taxon>
    </lineage>
</organism>
<evidence type="ECO:0000256" key="1">
    <source>
        <dbReference type="ARBA" id="ARBA00022491"/>
    </source>
</evidence>
<dbReference type="PROSITE" id="PS50977">
    <property type="entry name" value="HTH_TETR_2"/>
    <property type="match status" value="1"/>
</dbReference>
<dbReference type="PANTHER" id="PTHR30055">
    <property type="entry name" value="HTH-TYPE TRANSCRIPTIONAL REGULATOR RUTR"/>
    <property type="match status" value="1"/>
</dbReference>
<dbReference type="Gene3D" id="1.10.357.10">
    <property type="entry name" value="Tetracycline Repressor, domain 2"/>
    <property type="match status" value="1"/>
</dbReference>
<dbReference type="PRINTS" id="PR00455">
    <property type="entry name" value="HTHTETR"/>
</dbReference>
<feature type="domain" description="HTH tetR-type" evidence="6">
    <location>
        <begin position="7"/>
        <end position="66"/>
    </location>
</feature>
<dbReference type="SUPFAM" id="SSF46689">
    <property type="entry name" value="Homeodomain-like"/>
    <property type="match status" value="1"/>
</dbReference>
<evidence type="ECO:0000256" key="5">
    <source>
        <dbReference type="PROSITE-ProRule" id="PRU00335"/>
    </source>
</evidence>
<gene>
    <name evidence="7" type="ORF">PAN31108_03704</name>
</gene>
<dbReference type="Pfam" id="PF00440">
    <property type="entry name" value="TetR_N"/>
    <property type="match status" value="1"/>
</dbReference>
<keyword evidence="4" id="KW-0804">Transcription</keyword>
<dbReference type="GO" id="GO:0003677">
    <property type="term" value="F:DNA binding"/>
    <property type="evidence" value="ECO:0007669"/>
    <property type="project" value="UniProtKB-UniRule"/>
</dbReference>
<dbReference type="InterPro" id="IPR001647">
    <property type="entry name" value="HTH_TetR"/>
</dbReference>
<dbReference type="InterPro" id="IPR009057">
    <property type="entry name" value="Homeodomain-like_sf"/>
</dbReference>
<dbReference type="InterPro" id="IPR023772">
    <property type="entry name" value="DNA-bd_HTH_TetR-type_CS"/>
</dbReference>
<evidence type="ECO:0000259" key="6">
    <source>
        <dbReference type="PROSITE" id="PS50977"/>
    </source>
</evidence>
<evidence type="ECO:0000256" key="4">
    <source>
        <dbReference type="ARBA" id="ARBA00023163"/>
    </source>
</evidence>
<dbReference type="PROSITE" id="PS01081">
    <property type="entry name" value="HTH_TETR_1"/>
    <property type="match status" value="1"/>
</dbReference>
<dbReference type="Proteomes" id="UP000406256">
    <property type="component" value="Unassembled WGS sequence"/>
</dbReference>
<dbReference type="RefSeq" id="WP_150670270.1">
    <property type="nucleotide sequence ID" value="NZ_CABPSB010000014.1"/>
</dbReference>
<dbReference type="OrthoDB" id="63332at2"/>
<dbReference type="InterPro" id="IPR050109">
    <property type="entry name" value="HTH-type_TetR-like_transc_reg"/>
</dbReference>
<accession>A0A5E4X8D1</accession>
<proteinExistence type="predicted"/>